<dbReference type="InterPro" id="IPR027791">
    <property type="entry name" value="Galactosyl_T_C"/>
</dbReference>
<evidence type="ECO:0000313" key="4">
    <source>
        <dbReference type="EMBL" id="GLK99185.1"/>
    </source>
</evidence>
<dbReference type="InterPro" id="IPR029044">
    <property type="entry name" value="Nucleotide-diphossugar_trans"/>
</dbReference>
<dbReference type="InterPro" id="IPR050834">
    <property type="entry name" value="Glycosyltransf_2"/>
</dbReference>
<accession>A0A9W6NJL6</accession>
<gene>
    <name evidence="4" type="ORF">GCM10017581_009260</name>
</gene>
<evidence type="ECO:0008006" key="6">
    <source>
        <dbReference type="Google" id="ProtNLM"/>
    </source>
</evidence>
<evidence type="ECO:0000256" key="1">
    <source>
        <dbReference type="ARBA" id="ARBA00022679"/>
    </source>
</evidence>
<comment type="caution">
    <text evidence="4">The sequence shown here is derived from an EMBL/GenBank/DDBJ whole genome shotgun (WGS) entry which is preliminary data.</text>
</comment>
<feature type="domain" description="Galactosyltransferase C-terminal" evidence="3">
    <location>
        <begin position="170"/>
        <end position="223"/>
    </location>
</feature>
<dbReference type="PANTHER" id="PTHR43685:SF3">
    <property type="entry name" value="SLR2126 PROTEIN"/>
    <property type="match status" value="1"/>
</dbReference>
<protein>
    <recommendedName>
        <fullName evidence="6">Glycosyltransferase</fullName>
    </recommendedName>
</protein>
<keyword evidence="1" id="KW-0808">Transferase</keyword>
<reference evidence="4" key="1">
    <citation type="journal article" date="2014" name="Int. J. Syst. Evol. Microbiol.">
        <title>Complete genome sequence of Corynebacterium casei LMG S-19264T (=DSM 44701T), isolated from a smear-ripened cheese.</title>
        <authorList>
            <consortium name="US DOE Joint Genome Institute (JGI-PGF)"/>
            <person name="Walter F."/>
            <person name="Albersmeier A."/>
            <person name="Kalinowski J."/>
            <person name="Ruckert C."/>
        </authorList>
    </citation>
    <scope>NUCLEOTIDE SEQUENCE</scope>
    <source>
        <strain evidence="4">VKM Ac-1321</strain>
    </source>
</reference>
<evidence type="ECO:0000259" key="2">
    <source>
        <dbReference type="Pfam" id="PF00535"/>
    </source>
</evidence>
<sequence>MVSVSVVIPTYNRAALLRRTLASLEAQTAPRDSFEIVVSDDGSHDDTRDVVMEFAARGPVQYVFQPDEGYRAAAARNAGAEAADGEILAFLDAGTLAAPGFVEGHRAAHQGRRRISVIGYTYGYNPWQPSTELPKLIGDHSAEEVVRMIGTDPGFRDMRDDTLVSVGDDPMRLLLPWMLFWTCNVSVRPEDFKAIGGFDEQFRHWGGEDLDLGYRLVRDGVRLVVSRDAWALEMPHERNLEYLSECTARNGEILFGKYPVPVMEIYWGLYSNGCYDPLEDVYGEFVRWRDGSAGASVADEVAALAGDAARRVLVIGADRSLAPAPGWEALCPDEDATGPRTRHGFGLRTPYADGEFDVVVLTSRLAGVWPRWGRLLLREAGRVGASVVAAPALRAEAGHAT</sequence>
<evidence type="ECO:0000259" key="3">
    <source>
        <dbReference type="Pfam" id="PF02709"/>
    </source>
</evidence>
<dbReference type="Pfam" id="PF00535">
    <property type="entry name" value="Glycos_transf_2"/>
    <property type="match status" value="1"/>
</dbReference>
<dbReference type="SUPFAM" id="SSF53448">
    <property type="entry name" value="Nucleotide-diphospho-sugar transferases"/>
    <property type="match status" value="1"/>
</dbReference>
<organism evidence="4 5">
    <name type="scientific">Dactylosporangium matsuzakiense</name>
    <dbReference type="NCBI Taxonomy" id="53360"/>
    <lineage>
        <taxon>Bacteria</taxon>
        <taxon>Bacillati</taxon>
        <taxon>Actinomycetota</taxon>
        <taxon>Actinomycetes</taxon>
        <taxon>Micromonosporales</taxon>
        <taxon>Micromonosporaceae</taxon>
        <taxon>Dactylosporangium</taxon>
    </lineage>
</organism>
<proteinExistence type="predicted"/>
<dbReference type="EMBL" id="BSFP01000003">
    <property type="protein sequence ID" value="GLK99185.1"/>
    <property type="molecule type" value="Genomic_DNA"/>
</dbReference>
<feature type="domain" description="Glycosyltransferase 2-like" evidence="2">
    <location>
        <begin position="5"/>
        <end position="125"/>
    </location>
</feature>
<dbReference type="PANTHER" id="PTHR43685">
    <property type="entry name" value="GLYCOSYLTRANSFERASE"/>
    <property type="match status" value="1"/>
</dbReference>
<dbReference type="Gene3D" id="3.90.550.10">
    <property type="entry name" value="Spore Coat Polysaccharide Biosynthesis Protein SpsA, Chain A"/>
    <property type="match status" value="1"/>
</dbReference>
<keyword evidence="5" id="KW-1185">Reference proteome</keyword>
<dbReference type="AlphaFoldDB" id="A0A9W6NJL6"/>
<reference evidence="4" key="2">
    <citation type="submission" date="2023-01" db="EMBL/GenBank/DDBJ databases">
        <authorList>
            <person name="Sun Q."/>
            <person name="Evtushenko L."/>
        </authorList>
    </citation>
    <scope>NUCLEOTIDE SEQUENCE</scope>
    <source>
        <strain evidence="4">VKM Ac-1321</strain>
    </source>
</reference>
<dbReference type="InterPro" id="IPR001173">
    <property type="entry name" value="Glyco_trans_2-like"/>
</dbReference>
<name>A0A9W6NJL6_9ACTN</name>
<dbReference type="RefSeq" id="WP_271188845.1">
    <property type="nucleotide sequence ID" value="NZ_BSFP01000003.1"/>
</dbReference>
<dbReference type="Pfam" id="PF02709">
    <property type="entry name" value="Glyco_transf_7C"/>
    <property type="match status" value="1"/>
</dbReference>
<dbReference type="GO" id="GO:0016740">
    <property type="term" value="F:transferase activity"/>
    <property type="evidence" value="ECO:0007669"/>
    <property type="project" value="UniProtKB-KW"/>
</dbReference>
<evidence type="ECO:0000313" key="5">
    <source>
        <dbReference type="Proteomes" id="UP001143480"/>
    </source>
</evidence>
<dbReference type="Proteomes" id="UP001143480">
    <property type="component" value="Unassembled WGS sequence"/>
</dbReference>